<comment type="subcellular location">
    <subcellularLocation>
        <location evidence="1">Membrane</location>
    </subcellularLocation>
</comment>
<feature type="domain" description="Penicillin-binding protein dimerisation" evidence="12">
    <location>
        <begin position="160"/>
        <end position="319"/>
    </location>
</feature>
<dbReference type="PANTHER" id="PTHR30627:SF24">
    <property type="entry name" value="PENICILLIN-BINDING PROTEIN 4B"/>
    <property type="match status" value="1"/>
</dbReference>
<feature type="compositionally biased region" description="Low complexity" evidence="10">
    <location>
        <begin position="561"/>
        <end position="571"/>
    </location>
</feature>
<dbReference type="EMBL" id="JAHBAY010000003">
    <property type="protein sequence ID" value="MBT0769243.1"/>
    <property type="molecule type" value="Genomic_DNA"/>
</dbReference>
<evidence type="ECO:0000256" key="10">
    <source>
        <dbReference type="SAM" id="MobiDB-lite"/>
    </source>
</evidence>
<organism evidence="14 15">
    <name type="scientific">Kineosporia corallincola</name>
    <dbReference type="NCBI Taxonomy" id="2835133"/>
    <lineage>
        <taxon>Bacteria</taxon>
        <taxon>Bacillati</taxon>
        <taxon>Actinomycetota</taxon>
        <taxon>Actinomycetes</taxon>
        <taxon>Kineosporiales</taxon>
        <taxon>Kineosporiaceae</taxon>
        <taxon>Kineosporia</taxon>
    </lineage>
</organism>
<comment type="caution">
    <text evidence="14">The sequence shown here is derived from an EMBL/GenBank/DDBJ whole genome shotgun (WGS) entry which is preliminary data.</text>
</comment>
<comment type="catalytic activity">
    <reaction evidence="9">
        <text>a beta-lactam + H2O = a substituted beta-amino acid</text>
        <dbReference type="Rhea" id="RHEA:20401"/>
        <dbReference type="ChEBI" id="CHEBI:15377"/>
        <dbReference type="ChEBI" id="CHEBI:35627"/>
        <dbReference type="ChEBI" id="CHEBI:140347"/>
        <dbReference type="EC" id="3.5.2.6"/>
    </reaction>
</comment>
<evidence type="ECO:0000256" key="9">
    <source>
        <dbReference type="RuleBase" id="RU361140"/>
    </source>
</evidence>
<proteinExistence type="inferred from homology"/>
<dbReference type="Pfam" id="PF03717">
    <property type="entry name" value="PBP_dimer"/>
    <property type="match status" value="1"/>
</dbReference>
<gene>
    <name evidence="14" type="ORF">KIH74_09950</name>
</gene>
<dbReference type="Gene3D" id="3.90.1310.10">
    <property type="entry name" value="Penicillin-binding protein 2a (Domain 2)"/>
    <property type="match status" value="1"/>
</dbReference>
<keyword evidence="6 9" id="KW-0378">Hydrolase</keyword>
<dbReference type="InterPro" id="IPR036138">
    <property type="entry name" value="PBP_dimer_sf"/>
</dbReference>
<evidence type="ECO:0000313" key="15">
    <source>
        <dbReference type="Proteomes" id="UP001197247"/>
    </source>
</evidence>
<feature type="domain" description="NTF2-like N-terminal transpeptidase" evidence="13">
    <location>
        <begin position="37"/>
        <end position="147"/>
    </location>
</feature>
<evidence type="ECO:0000259" key="11">
    <source>
        <dbReference type="Pfam" id="PF00905"/>
    </source>
</evidence>
<dbReference type="EC" id="3.5.2.6" evidence="4 9"/>
<dbReference type="InterPro" id="IPR005311">
    <property type="entry name" value="PBP_dimer"/>
</dbReference>
<dbReference type="InterPro" id="IPR007887">
    <property type="entry name" value="MecA_N"/>
</dbReference>
<evidence type="ECO:0000256" key="3">
    <source>
        <dbReference type="ARBA" id="ARBA00007898"/>
    </source>
</evidence>
<comment type="similarity">
    <text evidence="3 9">Belongs to the class-D beta-lactamase family.</text>
</comment>
<dbReference type="SUPFAM" id="SSF56601">
    <property type="entry name" value="beta-lactamase/transpeptidase-like"/>
    <property type="match status" value="1"/>
</dbReference>
<evidence type="ECO:0000256" key="4">
    <source>
        <dbReference type="ARBA" id="ARBA00012865"/>
    </source>
</evidence>
<keyword evidence="7" id="KW-0472">Membrane</keyword>
<dbReference type="InterPro" id="IPR050515">
    <property type="entry name" value="Beta-lactam/transpept"/>
</dbReference>
<protein>
    <recommendedName>
        <fullName evidence="4 9">Beta-lactamase</fullName>
        <ecNumber evidence="4 9">3.5.2.6</ecNumber>
    </recommendedName>
</protein>
<dbReference type="Proteomes" id="UP001197247">
    <property type="component" value="Unassembled WGS sequence"/>
</dbReference>
<keyword evidence="15" id="KW-1185">Reference proteome</keyword>
<evidence type="ECO:0000256" key="1">
    <source>
        <dbReference type="ARBA" id="ARBA00004370"/>
    </source>
</evidence>
<sequence length="670" mass="68132">MNRRVLIYVLVAVLVVAGAGGAALYLLRDQDHSAAQKTAAEAFGRAWTGGTLGSLGFATGKAKDPAGSIQTLTAGLTSEKTDKPTAVTVGEPAQAEDGTTATVPLHVTWTLAGDQKWEYDTTLTLAEQEDAWLPQYSSSLVHPDLTGEYAGATLEADTLTGSRGRILGADDKVLVEDRDVVVVGIQKSAADNVENSVNQVASVVGVDGAALLKRVKAASADTFVDAITLRKAAYDQLKSKLQPISGAVFQEKQLSLAPTSDFARPLIGTVGAATADIVEESGGRVQAGDETGLSGLQRTYDEQLSGTPGVVVTAVPAKGAGADPGKELYRAEAAAGEDLKITLDEDIQKAADKALATSKKLAGMVAIDTNTGNVLAIANGGGSNGNSYNRALLGQYPPGSTFKIASTLGLLEYGGMTADKTVNCPKTISVGGRTFSNSEDEEFGAVKFSVDFAHSCNTAFVGSAKLIDQGELAKAAKSIGYGQPNATGVTAFLGSVPTDGDAVEHAASMIGQSKVLASPLAVAGASAAVASGTYHAPTLVLNGTTGDDSTDDEDADDSADDSGSSTGSASAAVGSVDDVKLDATAVKTLRSLMRGVVTNGTATALKNVPGGAVAGKTGTAEFGSDNPPKTHAWFTGYQGDIAFAVVVEDGGFGAETAVPLVKKFLTDLAS</sequence>
<dbReference type="SUPFAM" id="SSF56519">
    <property type="entry name" value="Penicillin binding protein dimerisation domain"/>
    <property type="match status" value="1"/>
</dbReference>
<evidence type="ECO:0000256" key="2">
    <source>
        <dbReference type="ARBA" id="ARBA00007171"/>
    </source>
</evidence>
<dbReference type="Gene3D" id="3.40.710.10">
    <property type="entry name" value="DD-peptidase/beta-lactamase superfamily"/>
    <property type="match status" value="1"/>
</dbReference>
<evidence type="ECO:0000256" key="6">
    <source>
        <dbReference type="ARBA" id="ARBA00022801"/>
    </source>
</evidence>
<feature type="domain" description="Penicillin-binding protein transpeptidase" evidence="11">
    <location>
        <begin position="363"/>
        <end position="665"/>
    </location>
</feature>
<keyword evidence="8 9" id="KW-0046">Antibiotic resistance</keyword>
<name>A0ABS5TGP2_9ACTN</name>
<evidence type="ECO:0000259" key="13">
    <source>
        <dbReference type="Pfam" id="PF05223"/>
    </source>
</evidence>
<dbReference type="InterPro" id="IPR001460">
    <property type="entry name" value="PCN-bd_Tpept"/>
</dbReference>
<dbReference type="Pfam" id="PF00905">
    <property type="entry name" value="Transpeptidase"/>
    <property type="match status" value="1"/>
</dbReference>
<dbReference type="InterPro" id="IPR012338">
    <property type="entry name" value="Beta-lactam/transpept-like"/>
</dbReference>
<feature type="region of interest" description="Disordered" evidence="10">
    <location>
        <begin position="539"/>
        <end position="571"/>
    </location>
</feature>
<dbReference type="RefSeq" id="WP_214155520.1">
    <property type="nucleotide sequence ID" value="NZ_JAHBAY010000003.1"/>
</dbReference>
<dbReference type="Pfam" id="PF05223">
    <property type="entry name" value="MecA_N"/>
    <property type="match status" value="1"/>
</dbReference>
<feature type="compositionally biased region" description="Acidic residues" evidence="10">
    <location>
        <begin position="548"/>
        <end position="560"/>
    </location>
</feature>
<keyword evidence="5" id="KW-0732">Signal</keyword>
<reference evidence="14 15" key="1">
    <citation type="submission" date="2021-05" db="EMBL/GenBank/DDBJ databases">
        <title>Kineosporia and Streptomyces sp. nov. two new marine actinobacteria isolated from Coral.</title>
        <authorList>
            <person name="Buangrab K."/>
            <person name="Sutthacheep M."/>
            <person name="Yeemin T."/>
            <person name="Harunari E."/>
            <person name="Igarashi Y."/>
            <person name="Kanchanasin P."/>
            <person name="Tanasupawat S."/>
            <person name="Phongsopitanun W."/>
        </authorList>
    </citation>
    <scope>NUCLEOTIDE SEQUENCE [LARGE SCALE GENOMIC DNA]</scope>
    <source>
        <strain evidence="14 15">J2-2</strain>
    </source>
</reference>
<evidence type="ECO:0000313" key="14">
    <source>
        <dbReference type="EMBL" id="MBT0769243.1"/>
    </source>
</evidence>
<comment type="similarity">
    <text evidence="2">Belongs to the transpeptidase family.</text>
</comment>
<dbReference type="PANTHER" id="PTHR30627">
    <property type="entry name" value="PEPTIDOGLYCAN D,D-TRANSPEPTIDASE"/>
    <property type="match status" value="1"/>
</dbReference>
<evidence type="ECO:0000256" key="5">
    <source>
        <dbReference type="ARBA" id="ARBA00022729"/>
    </source>
</evidence>
<evidence type="ECO:0000259" key="12">
    <source>
        <dbReference type="Pfam" id="PF03717"/>
    </source>
</evidence>
<evidence type="ECO:0000256" key="7">
    <source>
        <dbReference type="ARBA" id="ARBA00023136"/>
    </source>
</evidence>
<evidence type="ECO:0000256" key="8">
    <source>
        <dbReference type="ARBA" id="ARBA00023251"/>
    </source>
</evidence>
<dbReference type="InterPro" id="IPR002137">
    <property type="entry name" value="Beta-lactam_class-D_AS"/>
</dbReference>
<accession>A0ABS5TGP2</accession>
<dbReference type="PROSITE" id="PS00337">
    <property type="entry name" value="BETA_LACTAMASE_D"/>
    <property type="match status" value="1"/>
</dbReference>